<protein>
    <submittedName>
        <fullName evidence="1">Uncharacterized protein</fullName>
    </submittedName>
</protein>
<keyword evidence="2" id="KW-1185">Reference proteome</keyword>
<comment type="caution">
    <text evidence="1">The sequence shown here is derived from an EMBL/GenBank/DDBJ whole genome shotgun (WGS) entry which is preliminary data.</text>
</comment>
<evidence type="ECO:0000313" key="1">
    <source>
        <dbReference type="EMBL" id="GEA81956.1"/>
    </source>
</evidence>
<evidence type="ECO:0000313" key="2">
    <source>
        <dbReference type="Proteomes" id="UP000315842"/>
    </source>
</evidence>
<proteinExistence type="predicted"/>
<reference evidence="1 2" key="1">
    <citation type="submission" date="2019-06" db="EMBL/GenBank/DDBJ databases">
        <title>Whole genome shotgun sequence of Cellulomonas uda NBRC 3747.</title>
        <authorList>
            <person name="Hosoyama A."/>
            <person name="Uohara A."/>
            <person name="Ohji S."/>
            <person name="Ichikawa N."/>
        </authorList>
    </citation>
    <scope>NUCLEOTIDE SEQUENCE [LARGE SCALE GENOMIC DNA]</scope>
    <source>
        <strain evidence="1 2">NBRC 3747</strain>
    </source>
</reference>
<gene>
    <name evidence="1" type="ORF">CUD01_24000</name>
</gene>
<sequence length="64" mass="7217">MPVRARGRLHHTGIGRTHARAPVIMLIAGHDVRVVHAITGELLRELTIDPTRDYQPQKHNKPDP</sequence>
<name>A0A4Y3KE89_CELUD</name>
<accession>A0A4Y3KE89</accession>
<organism evidence="1 2">
    <name type="scientific">Cellulomonas uda</name>
    <dbReference type="NCBI Taxonomy" id="1714"/>
    <lineage>
        <taxon>Bacteria</taxon>
        <taxon>Bacillati</taxon>
        <taxon>Actinomycetota</taxon>
        <taxon>Actinomycetes</taxon>
        <taxon>Micrococcales</taxon>
        <taxon>Cellulomonadaceae</taxon>
        <taxon>Cellulomonas</taxon>
    </lineage>
</organism>
<dbReference type="AlphaFoldDB" id="A0A4Y3KE89"/>
<dbReference type="EMBL" id="BJLP01000042">
    <property type="protein sequence ID" value="GEA81956.1"/>
    <property type="molecule type" value="Genomic_DNA"/>
</dbReference>
<dbReference type="Proteomes" id="UP000315842">
    <property type="component" value="Unassembled WGS sequence"/>
</dbReference>